<feature type="domain" description="DUF2779" evidence="1">
    <location>
        <begin position="380"/>
        <end position="526"/>
    </location>
</feature>
<evidence type="ECO:0000313" key="3">
    <source>
        <dbReference type="Proteomes" id="UP001597438"/>
    </source>
</evidence>
<accession>A0ABW5X056</accession>
<keyword evidence="3" id="KW-1185">Reference proteome</keyword>
<gene>
    <name evidence="2" type="ORF">ACFSYS_00550</name>
</gene>
<protein>
    <submittedName>
        <fullName evidence="2">DUF2779 domain-containing protein</fullName>
    </submittedName>
</protein>
<dbReference type="RefSeq" id="WP_251741571.1">
    <property type="nucleotide sequence ID" value="NZ_JBHUOJ010000001.1"/>
</dbReference>
<dbReference type="Pfam" id="PF11074">
    <property type="entry name" value="DUF2779"/>
    <property type="match status" value="1"/>
</dbReference>
<dbReference type="Proteomes" id="UP001597438">
    <property type="component" value="Unassembled WGS sequence"/>
</dbReference>
<dbReference type="InterPro" id="IPR021301">
    <property type="entry name" value="DUF2779"/>
</dbReference>
<comment type="caution">
    <text evidence="2">The sequence shown here is derived from an EMBL/GenBank/DDBJ whole genome shotgun (WGS) entry which is preliminary data.</text>
</comment>
<evidence type="ECO:0000313" key="2">
    <source>
        <dbReference type="EMBL" id="MFD2831754.1"/>
    </source>
</evidence>
<name>A0ABW5X056_9FLAO</name>
<evidence type="ECO:0000259" key="1">
    <source>
        <dbReference type="Pfam" id="PF11074"/>
    </source>
</evidence>
<proteinExistence type="predicted"/>
<dbReference type="EMBL" id="JBHUOJ010000001">
    <property type="protein sequence ID" value="MFD2831754.1"/>
    <property type="molecule type" value="Genomic_DNA"/>
</dbReference>
<organism evidence="2 3">
    <name type="scientific">Christiangramia antarctica</name>
    <dbReference type="NCBI Taxonomy" id="2058158"/>
    <lineage>
        <taxon>Bacteria</taxon>
        <taxon>Pseudomonadati</taxon>
        <taxon>Bacteroidota</taxon>
        <taxon>Flavobacteriia</taxon>
        <taxon>Flavobacteriales</taxon>
        <taxon>Flavobacteriaceae</taxon>
        <taxon>Christiangramia</taxon>
    </lineage>
</organism>
<reference evidence="3" key="1">
    <citation type="journal article" date="2019" name="Int. J. Syst. Evol. Microbiol.">
        <title>The Global Catalogue of Microorganisms (GCM) 10K type strain sequencing project: providing services to taxonomists for standard genome sequencing and annotation.</title>
        <authorList>
            <consortium name="The Broad Institute Genomics Platform"/>
            <consortium name="The Broad Institute Genome Sequencing Center for Infectious Disease"/>
            <person name="Wu L."/>
            <person name="Ma J."/>
        </authorList>
    </citation>
    <scope>NUCLEOTIDE SEQUENCE [LARGE SCALE GENOMIC DNA]</scope>
    <source>
        <strain evidence="3">KCTC 52925</strain>
    </source>
</reference>
<sequence>MRVLSKSRFKLGLECPNKLFYTGKKVYANQKNANPFLEALAKGGFQVEELARLYYPDGHLLKGEDWDYEKHWNQTKELLKKENVIIYEAAFLVDGLFIRTDILVKKGNIIELIEVKSKSYDPVNENTLVGKTGGLVSSWQPYLFDIAFQKHVIQLCYPEFEIKSFIMMADKSKKASIDGLNQLFRITKLTDNRTGVRVLAKSKDDLGNPVLGRIEITDIISGIETGQHTYGKSLVLTDSIKNFKETYINDKYMNAPTSYLACNKCEFRTSDEDIEQGLKSGFNECFEKQNKWNNKDFEKTSLFDISGIHWSKSVKLFSNNSIFAESLNQEDIGYKEGVGKLSDSERAWIQIGKAINDDNSIYVDKDGLKEEMNKWVFPLHFIDFETCTAALPFSKARRPYEQIAFQFSHHTYYEDGKIEHSNQYISNKAAYFPNFDFIRELKKALESDNGTIFRFHNHENTILNAIHVQLLESDEKDKDSLIHFIESISHSTGNSARKWQGDRDMVDLWIIAKNFYFNPLTNGSNSLKDLLPAALNNSSFLKDKYSNPIHKISLTSTNFPTDFVWLVQEEDKVINPYKHLPPVFDDWTEEEIEHSISDIEDINDGGAALTAYGKLQYTDMIPSEVEQITSALLKYCELDTLAMVMLYEHFQEIIA</sequence>